<feature type="chain" id="PRO_5046005053" description="DUF11 domain-containing protein" evidence="3">
    <location>
        <begin position="21"/>
        <end position="2849"/>
    </location>
</feature>
<name>A0ABV6DXU7_9ACTN</name>
<evidence type="ECO:0000259" key="4">
    <source>
        <dbReference type="Pfam" id="PF01345"/>
    </source>
</evidence>
<evidence type="ECO:0000256" key="1">
    <source>
        <dbReference type="SAM" id="MobiDB-lite"/>
    </source>
</evidence>
<feature type="domain" description="DUF11" evidence="4">
    <location>
        <begin position="2661"/>
        <end position="2765"/>
    </location>
</feature>
<reference evidence="5 6" key="1">
    <citation type="submission" date="2024-09" db="EMBL/GenBank/DDBJ databases">
        <authorList>
            <person name="Sun Q."/>
            <person name="Mori K."/>
        </authorList>
    </citation>
    <scope>NUCLEOTIDE SEQUENCE [LARGE SCALE GENOMIC DNA]</scope>
    <source>
        <strain evidence="5 6">CCM 8654</strain>
    </source>
</reference>
<dbReference type="InterPro" id="IPR013783">
    <property type="entry name" value="Ig-like_fold"/>
</dbReference>
<dbReference type="InterPro" id="IPR047589">
    <property type="entry name" value="DUF11_rpt"/>
</dbReference>
<feature type="compositionally biased region" description="Gly residues" evidence="1">
    <location>
        <begin position="2791"/>
        <end position="2802"/>
    </location>
</feature>
<evidence type="ECO:0000313" key="6">
    <source>
        <dbReference type="Proteomes" id="UP001589698"/>
    </source>
</evidence>
<feature type="domain" description="DUF11" evidence="4">
    <location>
        <begin position="2033"/>
        <end position="2150"/>
    </location>
</feature>
<feature type="domain" description="DUF11" evidence="4">
    <location>
        <begin position="1647"/>
        <end position="1770"/>
    </location>
</feature>
<feature type="compositionally biased region" description="Low complexity" evidence="1">
    <location>
        <begin position="2006"/>
        <end position="2019"/>
    </location>
</feature>
<protein>
    <recommendedName>
        <fullName evidence="4">DUF11 domain-containing protein</fullName>
    </recommendedName>
</protein>
<feature type="region of interest" description="Disordered" evidence="1">
    <location>
        <begin position="2783"/>
        <end position="2818"/>
    </location>
</feature>
<feature type="domain" description="DUF11" evidence="4">
    <location>
        <begin position="726"/>
        <end position="847"/>
    </location>
</feature>
<feature type="transmembrane region" description="Helical" evidence="2">
    <location>
        <begin position="2824"/>
        <end position="2845"/>
    </location>
</feature>
<comment type="caution">
    <text evidence="5">The sequence shown here is derived from an EMBL/GenBank/DDBJ whole genome shotgun (WGS) entry which is preliminary data.</text>
</comment>
<dbReference type="Gene3D" id="2.60.40.10">
    <property type="entry name" value="Immunoglobulins"/>
    <property type="match status" value="1"/>
</dbReference>
<dbReference type="Gene3D" id="2.60.40.740">
    <property type="match status" value="2"/>
</dbReference>
<dbReference type="Pfam" id="PF01345">
    <property type="entry name" value="DUF11"/>
    <property type="match status" value="12"/>
</dbReference>
<feature type="region of interest" description="Disordered" evidence="1">
    <location>
        <begin position="2006"/>
        <end position="2028"/>
    </location>
</feature>
<proteinExistence type="predicted"/>
<feature type="domain" description="DUF11" evidence="4">
    <location>
        <begin position="1354"/>
        <end position="1466"/>
    </location>
</feature>
<feature type="domain" description="DUF11" evidence="4">
    <location>
        <begin position="2536"/>
        <end position="2649"/>
    </location>
</feature>
<keyword evidence="3" id="KW-0732">Signal</keyword>
<keyword evidence="2" id="KW-0812">Transmembrane</keyword>
<feature type="domain" description="DUF11" evidence="4">
    <location>
        <begin position="1907"/>
        <end position="2022"/>
    </location>
</feature>
<evidence type="ECO:0000256" key="3">
    <source>
        <dbReference type="SAM" id="SignalP"/>
    </source>
</evidence>
<dbReference type="NCBIfam" id="TIGR01451">
    <property type="entry name" value="B_ant_repeat"/>
    <property type="match status" value="9"/>
</dbReference>
<dbReference type="Proteomes" id="UP001589698">
    <property type="component" value="Unassembled WGS sequence"/>
</dbReference>
<gene>
    <name evidence="5" type="ORF">ACFFJG_03570</name>
</gene>
<dbReference type="EMBL" id="JBHLXH010000001">
    <property type="protein sequence ID" value="MFC0221550.1"/>
    <property type="molecule type" value="Genomic_DNA"/>
</dbReference>
<dbReference type="RefSeq" id="WP_378517232.1">
    <property type="nucleotide sequence ID" value="NZ_CBCSDI010000006.1"/>
</dbReference>
<feature type="domain" description="DUF11" evidence="4">
    <location>
        <begin position="2287"/>
        <end position="2406"/>
    </location>
</feature>
<evidence type="ECO:0000256" key="2">
    <source>
        <dbReference type="SAM" id="Phobius"/>
    </source>
</evidence>
<feature type="domain" description="DUF11" evidence="4">
    <location>
        <begin position="1779"/>
        <end position="1899"/>
    </location>
</feature>
<organism evidence="5 6">
    <name type="scientific">Nocardioides zeicaulis</name>
    <dbReference type="NCBI Taxonomy" id="1776857"/>
    <lineage>
        <taxon>Bacteria</taxon>
        <taxon>Bacillati</taxon>
        <taxon>Actinomycetota</taxon>
        <taxon>Actinomycetes</taxon>
        <taxon>Propionibacteriales</taxon>
        <taxon>Nocardioidaceae</taxon>
        <taxon>Nocardioides</taxon>
    </lineage>
</organism>
<dbReference type="InterPro" id="IPR051172">
    <property type="entry name" value="Chlamydia_OmcB"/>
</dbReference>
<dbReference type="PANTHER" id="PTHR34819">
    <property type="entry name" value="LARGE CYSTEINE-RICH PERIPLASMIC PROTEIN OMCB"/>
    <property type="match status" value="1"/>
</dbReference>
<feature type="region of interest" description="Disordered" evidence="1">
    <location>
        <begin position="1614"/>
        <end position="1638"/>
    </location>
</feature>
<feature type="signal peptide" evidence="3">
    <location>
        <begin position="1"/>
        <end position="20"/>
    </location>
</feature>
<dbReference type="InterPro" id="IPR001434">
    <property type="entry name" value="OmcB-like_DUF11"/>
</dbReference>
<evidence type="ECO:0000313" key="5">
    <source>
        <dbReference type="EMBL" id="MFC0221550.1"/>
    </source>
</evidence>
<keyword evidence="2" id="KW-1133">Transmembrane helix</keyword>
<feature type="domain" description="DUF11" evidence="4">
    <location>
        <begin position="1046"/>
        <end position="1165"/>
    </location>
</feature>
<feature type="domain" description="DUF11" evidence="4">
    <location>
        <begin position="2160"/>
        <end position="2278"/>
    </location>
</feature>
<keyword evidence="2" id="KW-0472">Membrane</keyword>
<feature type="domain" description="DUF11" evidence="4">
    <location>
        <begin position="2413"/>
        <end position="2525"/>
    </location>
</feature>
<dbReference type="PANTHER" id="PTHR34819:SF3">
    <property type="entry name" value="CELL SURFACE PROTEIN"/>
    <property type="match status" value="1"/>
</dbReference>
<sequence length="2849" mass="285840">MAALVAVATVVIGQATPAFAAAITVTATAPAGVLVGEPIRFELSAANPAGGTAAPEYNLTFRDALPLGVTYVAGSTSPATAGEPDIRTAADGRQVLIWSNVGDLPVGARVGLSFSAQPDATSYPVGSTVSNLADAYSSTDPRTLAKFNAQGIYTAGSATEVASSNATSTTISAIDITKSEPSPEHELLRGVHDHSTVYTLRTRNNTRFATSGVQVVDLLPAQLEFLGCGTVDNSSSREYVGAPALSVVPDLTTDCPAPTSVTTVVNPAGVPAGTYTRVVWDLGTLAANQEKLVRYRAGIPLRANVAFAGGPTGASLGQAANLDNNTGASTRETATEQALTNLATATGTYTGPVKANGSTTVTDTDQLTVTAEDLALQKSVSTGSFAGNGTATWTLRVSTGEYATASSVVLTDVLPDGLCPLSSTTNFSLDGGADCAPVPGSDPTGAAYDSVDARADGTYAIVFTPIDLAASDVATVTFGSRMRASYADTGMDPTVSGDGFTNTVSLTGTTTPVAATGFSGAQPVKDDSAASLASDAPAIDKRVLPERAGVSPYACDPDPAAYRDDLAATDTRLTFDEGDRVCFLVRVDFSDVNSTRNPVVTDFLPPGLSYEAGSATPTPANTVAADLSAVGNVLTWQVGAARSGGRYVDAGAVFEYILSGTVTDPAVGPQPDVTGNLAKLRYESTDGSVFALRDRVDLSFAAAPPIGVAKTASRVSGTTPVPQALADNAAVRGGDTVEYTVTATNNGGAATRNAVDVVGPDVWDVLPAGIVCADVSAVSDAGECRNPSDAGYPVPRSGLQTRSVVRWDLPDSVVVAPGASRALTFQVLYRPETSVSTTYTNTAAVSTYRSPSNQGVLVDHAPRTNIARDVTVTDAAPAEGTHRLATPNASVAKTLTSPSDGPNNGTNQATAGETVRYTYRVDVPRGTTVYAGRLGDALPAGVTLVAGSPSWTYYPDAASAAVDVQPSGFALASDGTLTFPSTWTNATATDQRFAVTLDVLVADGTHSATRTNTARFDSTLGAGGSAITARTATASFTLVVPQPTLTKTDDDADDVVVVGQEITYTLVAGNAAGRPPLHDAFVVDCLPDGLSLVAGSTSTAPRDVTAGTGSNGCPAGATRIEWSVGDLAGGGSTSLTYRARVSDSAGGSQRYTNAAELSGSTMDDDKVARADADRSTERSFAVPAATTVTVQPAGVDKTVARSRYTVGERARWSVAVDLPAQVNFYDAALVDQLPAGIDASTLELVDVTCTQGGSTCTLPGTPTMLAGSVAGDGSTSVGWGLGDVLASSAPRVVTLTYTAVVADVSRNTAGDVLLNSATLKWDQTDGAAPTRADETFGASATPDTASFTVVEPSLSLAKAVDDATPAPRQDFRYTVTLTNAPAGSNASAAHDVQVSDVVPAGVVVDPATISAGGSLTGADPARGGGTIAWTVPGPVAAGTSVALTYDAVLASPAAPGALVNTADITGYRSLSGGGRTYDGPTATRSVRAALPHVTIDKTAVGSGTAYIGEPQQWRLAITSTGDSTAYGVDATDRLPQGWTYDSGTARVSVAGAPAVAVAPLVTTAPGGAQTLDWTELGDLPVGATVVVTYSATPGASVVTAPGVGASVAHTNTAGTTAEDEEGEQSDATGASYAGPDDTASVHVDSADLRVTKTHAGTAVAGRPLAWTVRVTNDGPDAAVGPWTVTDTLPTALASAPVTATGTGWSCGRVARTITCTRPAGSPLAASASLPDIAVTATLPADVVEGTTLTNVAGVEGRTHDPRPANDTATDDVTVTTSADLGIDKAVSGPVVAGRDATWTIVVDNRGPSIARAPFTVTDTLPAGVSFRRATGTGWSCAAPVGSQLVCTYGADVAVGASAPTLTVVAGIPSSQVAAVDNAVAITDTTTDDPEPANDTDAVSTAPDAEADLGLAKTRLGEVVAGQDATYELAVHNAGDSDARGVGVTDDLPAGLTYVGSTSVAGSWTCAVAAGRVSCDLAGTLAAGATATVEVRVAVASSVTGSVVNAATVHSTTRDPNPANDTDDDDSSTDVRADLAIAKDHAGRVLAGGRVTYALRVTNEGPSDSAGPIVATDVLPDGMTLVSATGAGWTCGPAAGVSVSCSRPGPLADGAAAPVITVVADVAADAGPATLVNRATVDGPADPNVLNDTASDPTVVEDEADVAITKTATDPTPVAGTTTAFELVVSNAGPSDADDVRVVDDMPAGLTAVAASGDGWACTVTDGSLTCERPTLAAGASAPVITVRAAIGSALPAGTDIVNEARVSTSTDGDLPGDDTDDAALSLRTATDLSVTKTHTGRAVPGTSMRFTLVVGNGGPSDVAGQVSLVDTLPDGMTYVSASGVGWSCDAVGDRVTCLHDGPLAAGEQLPPVELTVQLAPDATGDLVNRAAVEPRADDTDAADDTTTDTVTLEPEVDLSLVKTHTGPVRVGEELAFTLTVRNAGPSTATGVAVRDLLPEGLVPVSAAGRGWTCAAAAVTCTLDAPLAPGGAAAPLTVRATVRPAAYPMVTNVATVSSDGTETAPQDNTGRDGVEVPALSDLTLDKSHQGDVVVGQTVRYSLRVTNAGPTADPGPLTVTDVLPTGLSFVSGSGEGWTCVGGAAVVCTREGALAAGASVDLVVEAAVGPDAYPSVRNVASVDSPAEETDLTNNQDDDVAPVVPVSALSLDKEVRSQSASGRVVYDIEVTNDGPSPSTDPVRVVDDLPAQLELVEASGTGWECTTQRDVATCTHAAPIAVGDTAAFVVTTQVRESARPGQQVVNTAVLDGPDGSADVSDQAVVEVLDEQAVGDDDGQDAGGNAGGGGNGDDVKGEDAGGPTAGLPDTGGPAWWLGALAALLVLTGAGLVTAARRRA</sequence>
<keyword evidence="6" id="KW-1185">Reference proteome</keyword>
<accession>A0ABV6DXU7</accession>